<name>A0A0E4B7Y7_9ARAC</name>
<proteinExistence type="evidence at transcript level"/>
<dbReference type="Gene3D" id="2.60.40.2950">
    <property type="match status" value="1"/>
</dbReference>
<dbReference type="PROSITE" id="PS51257">
    <property type="entry name" value="PROKAR_LIPOPROTEIN"/>
    <property type="match status" value="1"/>
</dbReference>
<dbReference type="SUPFAM" id="SSF57424">
    <property type="entry name" value="LDL receptor-like module"/>
    <property type="match status" value="1"/>
</dbReference>
<evidence type="ECO:0000313" key="7">
    <source>
        <dbReference type="EMBL" id="BAR45624.1"/>
    </source>
</evidence>
<dbReference type="InterPro" id="IPR009048">
    <property type="entry name" value="A-macroglobulin_rcpt-bd"/>
</dbReference>
<evidence type="ECO:0000259" key="5">
    <source>
        <dbReference type="SMART" id="SM01360"/>
    </source>
</evidence>
<dbReference type="PROSITE" id="PS50068">
    <property type="entry name" value="LDLRA_2"/>
    <property type="match status" value="1"/>
</dbReference>
<feature type="chain" id="PRO_5002418457" evidence="3">
    <location>
        <begin position="26"/>
        <end position="1595"/>
    </location>
</feature>
<dbReference type="SUPFAM" id="SSF48239">
    <property type="entry name" value="Terpenoid cyclases/Protein prenyltransferases"/>
    <property type="match status" value="1"/>
</dbReference>
<evidence type="ECO:0000259" key="6">
    <source>
        <dbReference type="SMART" id="SM01361"/>
    </source>
</evidence>
<dbReference type="SUPFAM" id="SSF49410">
    <property type="entry name" value="Alpha-macroglobulin receptor domain"/>
    <property type="match status" value="1"/>
</dbReference>
<keyword evidence="1 2" id="KW-1015">Disulfide bond</keyword>
<dbReference type="Gene3D" id="2.60.40.10">
    <property type="entry name" value="Immunoglobulins"/>
    <property type="match status" value="2"/>
</dbReference>
<evidence type="ECO:0000256" key="1">
    <source>
        <dbReference type="ARBA" id="ARBA00023157"/>
    </source>
</evidence>
<dbReference type="SMART" id="SM01360">
    <property type="entry name" value="A2M"/>
    <property type="match status" value="1"/>
</dbReference>
<dbReference type="Gene3D" id="1.50.10.20">
    <property type="match status" value="1"/>
</dbReference>
<keyword evidence="3" id="KW-0732">Signal</keyword>
<protein>
    <submittedName>
        <fullName evidence="7">Macroglobulin complement-related</fullName>
    </submittedName>
</protein>
<dbReference type="InterPro" id="IPR050473">
    <property type="entry name" value="A2M/Complement_sys"/>
</dbReference>
<sequence>MAKTDPRRWCLWIIVLLLCVILCSCVDTQIFTADEWEGTSLQNVYLSANAINSQDRVLYLLLASNTVRPSQVYRVCVTLAPTSSPVVLRASIHRNGEQMVSTSDIVDSKGGHLTTLLLQIPHNAAPGSYRLKVEGNFEGEIGGSGFKNETELTFSERFLTILIQTNQLVYNLEQTMHIRIVLMTTELKPFTDPIDVYLIDSRGVIMKRWVSIYPYLGIVNLAFELPYDFPEGWWTIRAVALGQTEETKVLLERWFGHRYDVNIAVPPFILDSDDYLEGQLMANYSSVATVTGNITFKTILRPLGKYKEVGLNWNDRYREEYVDLFHGTYDFSIPLIELRDLANPVPLEYCEIEVQAIVCERFFDFVVHAYGRSRVVSSNIILHFLGIRPQVFRPGMPFKTHLAVAYHDLVPLPEEKLEKSEIIIRPVLVTRSGEQALKQQTLHPDKSGIVEVKLTTPSDAEKITIQAFFSGQDKRDQARAELKVLAQYSRRDLFLQISSTTKRAKAGEYAVFHVWSNFYIKRFHYVVTSKGIVLQSGTENALGTIHTITTFSIPVSAEMAPALHIVVYHVTSDGEVIADSIIIPVDAINQHSFILDVNMHQERSGKTIELIPRLSSETLVGTWGYDSDHVSTHGKRQLTPTSVMESMYAFEKHYHKYHRAFRRYRDGSPEKISYFETPNIARDALGTFEFSNLVALSNLLINTLPSYCNASLGLSTCATGQCYPSNLKCDGVEDCEDGSDEGSCFEAQIEKDKDLFEFYLFRRNRQGAFYDATAGNFAWKDKIIGEDQEEYIPTNPPKGPSAYYVSAVAVNKKYGLHILDEPIIFDSTKPFFIIVEGPESASIGEQIGLRVSVMNYQFIEIKAEIILEGSDDYSFVQVEPLGIVSSYKPRLANGEWQHLTYIKPVSHVFVNIPIVAKKIGQIDVVITGRTQVAKDTEVFSINISPDGVPVHVHTSMLLDMRNEAYLIRYLDVNVTEDPIIPYEETYRYYIFGSPKASVSVIGDVVGAPFPTDSPVGYEALLVAEAVKSSEHIMFDFAYNLYTLHYLRRTNQLPTDTMRKMLEHLNKGYVYQSVFYRNGAYDMFKGEQPSVWLTAYCVRIFYLAQYPDWENYLYIDPEMLSQSMEWILEHQKYDGSFYETTGRPWNRKMDVLRQGNRADRWQNITLTAHVLKTLNTVSDLSGEIRVKILTAKSLAVKYLERKLPNIIDPYQVAIVTHALLEAGSIEAEVGFNKLDHMKREKEGMVYWSPEPVVSAEIRYQNQRPFILPRVPGKYDAVAVEATAYALLVYIRYNGLLQDRIVRWLNTMRTTDFAFVSSQDTIVALEALIEYSFETHVRDITSMKVSVESSANAGDIRHLNISNNNLAESRRVDILPNVWGHAEIKSQGAGLSVLQLDVSYNVDKDFLLIQPPVPSFDLSVRSFYHGRNKSHMNIESCAKWTYVEESETSGVAVIELILPTGYFVHKPDLDKYVYSRTVPRLRRGRVYPKSAVFMFDYLDTSWSCVNFTLQRWYPVANLSRFLKARVYDYYTPERYKEIIYEDFDLYVLNICEVCGSYQCPYCPYFSIASQPSIQWIVILLSVFVQHIFTKERLFYIT</sequence>
<dbReference type="InterPro" id="IPR011625">
    <property type="entry name" value="A2M_N_BRD"/>
</dbReference>
<dbReference type="EMBL" id="LC013266">
    <property type="protein sequence ID" value="BAR45624.1"/>
    <property type="molecule type" value="mRNA"/>
</dbReference>
<dbReference type="SMART" id="SM01359">
    <property type="entry name" value="A2M_N_2"/>
    <property type="match status" value="1"/>
</dbReference>
<dbReference type="Gene3D" id="2.60.40.1930">
    <property type="match status" value="2"/>
</dbReference>
<dbReference type="InterPro" id="IPR008930">
    <property type="entry name" value="Terpenoid_cyclase/PrenylTrfase"/>
</dbReference>
<dbReference type="GO" id="GO:0004866">
    <property type="term" value="F:endopeptidase inhibitor activity"/>
    <property type="evidence" value="ECO:0007669"/>
    <property type="project" value="InterPro"/>
</dbReference>
<dbReference type="InterPro" id="IPR002172">
    <property type="entry name" value="LDrepeatLR_classA_rpt"/>
</dbReference>
<dbReference type="Pfam" id="PF00207">
    <property type="entry name" value="A2M"/>
    <property type="match status" value="1"/>
</dbReference>
<dbReference type="Gene3D" id="2.60.40.690">
    <property type="entry name" value="Alpha-macroglobulin, receptor-binding domain"/>
    <property type="match status" value="1"/>
</dbReference>
<dbReference type="Pfam" id="PF01835">
    <property type="entry name" value="MG2"/>
    <property type="match status" value="1"/>
</dbReference>
<dbReference type="SMART" id="SM00192">
    <property type="entry name" value="LDLa"/>
    <property type="match status" value="1"/>
</dbReference>
<feature type="disulfide bond" evidence="2">
    <location>
        <begin position="729"/>
        <end position="744"/>
    </location>
</feature>
<dbReference type="Pfam" id="PF07677">
    <property type="entry name" value="A2M_recep"/>
    <property type="match status" value="1"/>
</dbReference>
<dbReference type="InterPro" id="IPR011626">
    <property type="entry name" value="Alpha-macroglobulin_TED"/>
</dbReference>
<dbReference type="InterPro" id="IPR013783">
    <property type="entry name" value="Ig-like_fold"/>
</dbReference>
<gene>
    <name evidence="7" type="primary">Mcr</name>
</gene>
<dbReference type="SMART" id="SM01361">
    <property type="entry name" value="A2M_recep"/>
    <property type="match status" value="1"/>
</dbReference>
<organism evidence="7">
    <name type="scientific">Hasarius adansoni</name>
    <dbReference type="NCBI Taxonomy" id="243517"/>
    <lineage>
        <taxon>Eukaryota</taxon>
        <taxon>Metazoa</taxon>
        <taxon>Ecdysozoa</taxon>
        <taxon>Arthropoda</taxon>
        <taxon>Chelicerata</taxon>
        <taxon>Arachnida</taxon>
        <taxon>Araneae</taxon>
        <taxon>Araneomorphae</taxon>
        <taxon>Entelegynae</taxon>
        <taxon>Dionycha</taxon>
        <taxon>Salticidae</taxon>
        <taxon>Salticinae</taxon>
        <taxon>Salticoida</taxon>
        <taxon>Hasariini</taxon>
        <taxon>Hasarius</taxon>
    </lineage>
</organism>
<dbReference type="InterPro" id="IPR036595">
    <property type="entry name" value="A-macroglobulin_rcpt-bd_sf"/>
</dbReference>
<dbReference type="CDD" id="cd00112">
    <property type="entry name" value="LDLa"/>
    <property type="match status" value="1"/>
</dbReference>
<accession>A0A0E4B7Y7</accession>
<dbReference type="Gene3D" id="4.10.400.10">
    <property type="entry name" value="Low-density Lipoprotein Receptor"/>
    <property type="match status" value="1"/>
</dbReference>
<feature type="domain" description="Alpha-2-macroglobulin" evidence="5">
    <location>
        <begin position="776"/>
        <end position="867"/>
    </location>
</feature>
<dbReference type="PANTHER" id="PTHR11412">
    <property type="entry name" value="MACROGLOBULIN / COMPLEMENT"/>
    <property type="match status" value="1"/>
</dbReference>
<reference evidence="7" key="1">
    <citation type="submission" date="2014-12" db="EMBL/GenBank/DDBJ databases">
        <title>Evolution of the complement system in protostomes revealed by de novo transcriptome analysis of six species of Arthropoda.</title>
        <authorList>
            <person name="Nonaka M."/>
            <person name="Sekiguchi R."/>
        </authorList>
    </citation>
    <scope>NUCLEOTIDE SEQUENCE</scope>
</reference>
<dbReference type="Pfam" id="PF00057">
    <property type="entry name" value="Ldl_recept_a"/>
    <property type="match status" value="1"/>
</dbReference>
<dbReference type="GO" id="GO:0005615">
    <property type="term" value="C:extracellular space"/>
    <property type="evidence" value="ECO:0007669"/>
    <property type="project" value="InterPro"/>
</dbReference>
<evidence type="ECO:0000256" key="2">
    <source>
        <dbReference type="PROSITE-ProRule" id="PRU00124"/>
    </source>
</evidence>
<dbReference type="Pfam" id="PF07678">
    <property type="entry name" value="TED_complement"/>
    <property type="match status" value="1"/>
</dbReference>
<feature type="domain" description="Alpha-macroglobulin receptor-binding" evidence="6">
    <location>
        <begin position="1447"/>
        <end position="1538"/>
    </location>
</feature>
<dbReference type="PANTHER" id="PTHR11412:SF146">
    <property type="entry name" value="CD109 ANTIGEN"/>
    <property type="match status" value="1"/>
</dbReference>
<evidence type="ECO:0000256" key="3">
    <source>
        <dbReference type="SAM" id="SignalP"/>
    </source>
</evidence>
<comment type="caution">
    <text evidence="2">Lacks conserved residue(s) required for the propagation of feature annotation.</text>
</comment>
<dbReference type="InterPro" id="IPR002890">
    <property type="entry name" value="MG2"/>
</dbReference>
<evidence type="ECO:0000259" key="4">
    <source>
        <dbReference type="SMART" id="SM01359"/>
    </source>
</evidence>
<dbReference type="InterPro" id="IPR036055">
    <property type="entry name" value="LDL_receptor-like_sf"/>
</dbReference>
<feature type="disulfide bond" evidence="2">
    <location>
        <begin position="717"/>
        <end position="735"/>
    </location>
</feature>
<feature type="domain" description="Alpha-2-macroglobulin bait region" evidence="4">
    <location>
        <begin position="495"/>
        <end position="626"/>
    </location>
</feature>
<dbReference type="InterPro" id="IPR001599">
    <property type="entry name" value="Macroglobln_a2"/>
</dbReference>
<dbReference type="Pfam" id="PF07703">
    <property type="entry name" value="A2M_BRD"/>
    <property type="match status" value="1"/>
</dbReference>
<feature type="signal peptide" evidence="3">
    <location>
        <begin position="1"/>
        <end position="25"/>
    </location>
</feature>